<feature type="region of interest" description="Disordered" evidence="1">
    <location>
        <begin position="1"/>
        <end position="31"/>
    </location>
</feature>
<feature type="transmembrane region" description="Helical" evidence="2">
    <location>
        <begin position="210"/>
        <end position="229"/>
    </location>
</feature>
<keyword evidence="4" id="KW-0614">Plasmid</keyword>
<reference evidence="4" key="1">
    <citation type="submission" date="2022-06" db="EMBL/GenBank/DDBJ databases">
        <title>Complete genome sequence of Streptomyces nigrescens HEK616.</title>
        <authorList>
            <person name="Asamizu S."/>
            <person name="Onaka H."/>
        </authorList>
    </citation>
    <scope>NUCLEOTIDE SEQUENCE</scope>
    <source>
        <strain evidence="4">HEK616</strain>
        <plasmid evidence="4">SNP1</plasmid>
    </source>
</reference>
<dbReference type="EMBL" id="AP026074">
    <property type="protein sequence ID" value="BDM74539.1"/>
    <property type="molecule type" value="Genomic_DNA"/>
</dbReference>
<evidence type="ECO:0000256" key="2">
    <source>
        <dbReference type="SAM" id="Phobius"/>
    </source>
</evidence>
<dbReference type="Gene3D" id="3.40.50.720">
    <property type="entry name" value="NAD(P)-binding Rossmann-like Domain"/>
    <property type="match status" value="2"/>
</dbReference>
<feature type="compositionally biased region" description="Polar residues" evidence="1">
    <location>
        <begin position="1"/>
        <end position="10"/>
    </location>
</feature>
<accession>A0ABM8A7P5</accession>
<keyword evidence="2" id="KW-1133">Transmembrane helix</keyword>
<dbReference type="SUPFAM" id="SSF51735">
    <property type="entry name" value="NAD(P)-binding Rossmann-fold domains"/>
    <property type="match status" value="2"/>
</dbReference>
<feature type="transmembrane region" description="Helical" evidence="2">
    <location>
        <begin position="261"/>
        <end position="285"/>
    </location>
</feature>
<dbReference type="Proteomes" id="UP001059597">
    <property type="component" value="Plasmid SNP1"/>
</dbReference>
<dbReference type="PROSITE" id="PS51201">
    <property type="entry name" value="RCK_N"/>
    <property type="match status" value="1"/>
</dbReference>
<dbReference type="PANTHER" id="PTHR43833">
    <property type="entry name" value="POTASSIUM CHANNEL PROTEIN 2-RELATED-RELATED"/>
    <property type="match status" value="1"/>
</dbReference>
<keyword evidence="2" id="KW-0812">Transmembrane</keyword>
<organism evidence="4 5">
    <name type="scientific">Streptomyces nigrescens</name>
    <dbReference type="NCBI Taxonomy" id="1920"/>
    <lineage>
        <taxon>Bacteria</taxon>
        <taxon>Bacillati</taxon>
        <taxon>Actinomycetota</taxon>
        <taxon>Actinomycetes</taxon>
        <taxon>Kitasatosporales</taxon>
        <taxon>Streptomycetaceae</taxon>
        <taxon>Streptomyces</taxon>
    </lineage>
</organism>
<keyword evidence="5" id="KW-1185">Reference proteome</keyword>
<gene>
    <name evidence="4" type="ORF">HEK616_80260</name>
</gene>
<dbReference type="PANTHER" id="PTHR43833:SF11">
    <property type="entry name" value="VOLTAGE-GATED POTASSIUM CHANNEL KCH"/>
    <property type="match status" value="1"/>
</dbReference>
<dbReference type="Pfam" id="PF02254">
    <property type="entry name" value="TrkA_N"/>
    <property type="match status" value="1"/>
</dbReference>
<proteinExistence type="predicted"/>
<evidence type="ECO:0000256" key="1">
    <source>
        <dbReference type="SAM" id="MobiDB-lite"/>
    </source>
</evidence>
<sequence length="478" mass="50692">MTVPSISEQSLDGAATEEADASPHSAGGPRREIAAPQGYFVVIGSDEARRVCGALQSAGHRVRHLAQPTDEDLRRALAQDLPEGAVAGVAILLDDDVESLRYALAVEHIRPGIKLVVTVFDRTVAEQLVRVVPNCQVTSPAEVAAPVLLAACLQPDLLALSRTSSGHVGARWEKDGVRLETYRPPRSLRYRARLGKIRGQLRPHDGSSRIMLTGLAGLLAVLLADWSWAVTLNHRPPVEAFFEAVRTVAAVGPASAHGSSAYLLFAAFAMLVTIVFTAVFTAGMVDRLLAPRSIGMVGPRALPRAGHVVVVGLGQVGLRLCTRLQDLGIGVIAVERDPAAPNLRLAKALGVPVLIADATDRFVLRKLSLHTAQAMAAVASDDLDNIAVAVAARAVAPDLRVVIRAGDHEAIAETQSLFRIGTVHDLGSLSAAYTTASLTGLRPRGVLAHGRRLWVEHGGGTFTPWPHALRCDHQPDAA</sequence>
<evidence type="ECO:0000259" key="3">
    <source>
        <dbReference type="PROSITE" id="PS51201"/>
    </source>
</evidence>
<geneLocation type="plasmid" evidence="4 5">
    <name>SNP1</name>
</geneLocation>
<dbReference type="InterPro" id="IPR003148">
    <property type="entry name" value="RCK_N"/>
</dbReference>
<evidence type="ECO:0000313" key="5">
    <source>
        <dbReference type="Proteomes" id="UP001059597"/>
    </source>
</evidence>
<dbReference type="InterPro" id="IPR036291">
    <property type="entry name" value="NAD(P)-bd_dom_sf"/>
</dbReference>
<name>A0ABM8A7P5_STRNI</name>
<protein>
    <recommendedName>
        <fullName evidence="3">RCK N-terminal domain-containing protein</fullName>
    </recommendedName>
</protein>
<keyword evidence="2" id="KW-0472">Membrane</keyword>
<evidence type="ECO:0000313" key="4">
    <source>
        <dbReference type="EMBL" id="BDM74539.1"/>
    </source>
</evidence>
<feature type="domain" description="RCK N-terminal" evidence="3">
    <location>
        <begin position="305"/>
        <end position="426"/>
    </location>
</feature>
<dbReference type="InterPro" id="IPR050721">
    <property type="entry name" value="Trk_Ktr_HKT_K-transport"/>
</dbReference>